<evidence type="ECO:0000259" key="2">
    <source>
        <dbReference type="Pfam" id="PF10400"/>
    </source>
</evidence>
<dbReference type="Gene3D" id="1.10.10.10">
    <property type="entry name" value="Winged helix-like DNA-binding domain superfamily/Winged helix DNA-binding domain"/>
    <property type="match status" value="1"/>
</dbReference>
<dbReference type="PANTHER" id="PTHR43252">
    <property type="entry name" value="TRANSCRIPTIONAL REGULATOR YQJI"/>
    <property type="match status" value="1"/>
</dbReference>
<evidence type="ECO:0000313" key="4">
    <source>
        <dbReference type="Proteomes" id="UP000249890"/>
    </source>
</evidence>
<sequence>MLMEGTMSGYDLKKTIDSSVGIFYKASFGSLYPALKRLAEKELVSLNETDDSKNKKLYTLLPSGREAFLTWLSGPLQAARNEQLIRIFFFDYLDEEPRQRLLEEYLFKLEHEIRTLEVVKGIVTGELAEIEHPENYYYRVSVLAYGLSHVQMEKQWLTDIKERKNLNHVEPQN</sequence>
<dbReference type="SUPFAM" id="SSF46785">
    <property type="entry name" value="Winged helix' DNA-binding domain"/>
    <property type="match status" value="1"/>
</dbReference>
<dbReference type="Pfam" id="PF10400">
    <property type="entry name" value="Vir_act_alpha_C"/>
    <property type="match status" value="1"/>
</dbReference>
<name>A0A2Z2KRM0_9BACL</name>
<dbReference type="AlphaFoldDB" id="A0A2Z2KRM0"/>
<evidence type="ECO:0000259" key="1">
    <source>
        <dbReference type="Pfam" id="PF03551"/>
    </source>
</evidence>
<keyword evidence="4" id="KW-1185">Reference proteome</keyword>
<accession>A0A2Z2KRM0</accession>
<dbReference type="OrthoDB" id="9783723at2"/>
<dbReference type="InterPro" id="IPR036388">
    <property type="entry name" value="WH-like_DNA-bd_sf"/>
</dbReference>
<dbReference type="InterPro" id="IPR036390">
    <property type="entry name" value="WH_DNA-bd_sf"/>
</dbReference>
<reference evidence="3 4" key="1">
    <citation type="submission" date="2017-06" db="EMBL/GenBank/DDBJ databases">
        <title>Complete genome sequence of Paenibacillus donghaensis KCTC 13049T isolated from East Sea sediment, South Korea.</title>
        <authorList>
            <person name="Jung B.K."/>
            <person name="Hong S.-J."/>
            <person name="Shin J.-H."/>
        </authorList>
    </citation>
    <scope>NUCLEOTIDE SEQUENCE [LARGE SCALE GENOMIC DNA]</scope>
    <source>
        <strain evidence="3 4">KCTC 13049</strain>
    </source>
</reference>
<dbReference type="PANTHER" id="PTHR43252:SF6">
    <property type="entry name" value="NEGATIVE TRANSCRIPTION REGULATOR PADR"/>
    <property type="match status" value="1"/>
</dbReference>
<organism evidence="3 4">
    <name type="scientific">Paenibacillus donghaensis</name>
    <dbReference type="NCBI Taxonomy" id="414771"/>
    <lineage>
        <taxon>Bacteria</taxon>
        <taxon>Bacillati</taxon>
        <taxon>Bacillota</taxon>
        <taxon>Bacilli</taxon>
        <taxon>Bacillales</taxon>
        <taxon>Paenibacillaceae</taxon>
        <taxon>Paenibacillus</taxon>
    </lineage>
</organism>
<dbReference type="EMBL" id="CP021780">
    <property type="protein sequence ID" value="ASA26593.1"/>
    <property type="molecule type" value="Genomic_DNA"/>
</dbReference>
<dbReference type="InterPro" id="IPR005149">
    <property type="entry name" value="Tscrpt_reg_PadR_N"/>
</dbReference>
<feature type="domain" description="Transcription regulator PadR N-terminal" evidence="1">
    <location>
        <begin position="2"/>
        <end position="67"/>
    </location>
</feature>
<evidence type="ECO:0000313" key="3">
    <source>
        <dbReference type="EMBL" id="ASA26593.1"/>
    </source>
</evidence>
<dbReference type="KEGG" id="pdh:B9T62_34150"/>
<proteinExistence type="predicted"/>
<dbReference type="Proteomes" id="UP000249890">
    <property type="component" value="Chromosome"/>
</dbReference>
<gene>
    <name evidence="3" type="ORF">B9T62_34150</name>
</gene>
<feature type="domain" description="Transcription regulator PadR C-terminal" evidence="2">
    <location>
        <begin position="80"/>
        <end position="161"/>
    </location>
</feature>
<dbReference type="InterPro" id="IPR018309">
    <property type="entry name" value="Tscrpt_reg_PadR_C"/>
</dbReference>
<dbReference type="Pfam" id="PF03551">
    <property type="entry name" value="PadR"/>
    <property type="match status" value="1"/>
</dbReference>
<protein>
    <submittedName>
        <fullName evidence="3">PadR family transcriptional regulator</fullName>
    </submittedName>
</protein>